<proteinExistence type="predicted"/>
<keyword evidence="3" id="KW-1185">Reference proteome</keyword>
<dbReference type="EMBL" id="JBHTBH010000004">
    <property type="protein sequence ID" value="MFC7328067.1"/>
    <property type="molecule type" value="Genomic_DNA"/>
</dbReference>
<evidence type="ECO:0000259" key="1">
    <source>
        <dbReference type="SMART" id="SM00860"/>
    </source>
</evidence>
<dbReference type="Gene3D" id="3.40.1580.10">
    <property type="entry name" value="SMI1/KNR4-like"/>
    <property type="match status" value="1"/>
</dbReference>
<dbReference type="Pfam" id="PF09346">
    <property type="entry name" value="SMI1_KNR4"/>
    <property type="match status" value="1"/>
</dbReference>
<dbReference type="Proteomes" id="UP001596540">
    <property type="component" value="Unassembled WGS sequence"/>
</dbReference>
<gene>
    <name evidence="2" type="ORF">ACFQRF_09980</name>
</gene>
<dbReference type="InterPro" id="IPR018958">
    <property type="entry name" value="Knr4/Smi1-like_dom"/>
</dbReference>
<dbReference type="SUPFAM" id="SSF160631">
    <property type="entry name" value="SMI1/KNR4-like"/>
    <property type="match status" value="1"/>
</dbReference>
<dbReference type="RefSeq" id="WP_379870697.1">
    <property type="nucleotide sequence ID" value="NZ_JBHTBH010000004.1"/>
</dbReference>
<organism evidence="2 3">
    <name type="scientific">Marinactinospora rubrisoli</name>
    <dbReference type="NCBI Taxonomy" id="2715399"/>
    <lineage>
        <taxon>Bacteria</taxon>
        <taxon>Bacillati</taxon>
        <taxon>Actinomycetota</taxon>
        <taxon>Actinomycetes</taxon>
        <taxon>Streptosporangiales</taxon>
        <taxon>Nocardiopsidaceae</taxon>
        <taxon>Marinactinospora</taxon>
    </lineage>
</organism>
<feature type="domain" description="Knr4/Smi1-like" evidence="1">
    <location>
        <begin position="28"/>
        <end position="138"/>
    </location>
</feature>
<comment type="caution">
    <text evidence="2">The sequence shown here is derived from an EMBL/GenBank/DDBJ whole genome shotgun (WGS) entry which is preliminary data.</text>
</comment>
<reference evidence="3" key="1">
    <citation type="journal article" date="2019" name="Int. J. Syst. Evol. Microbiol.">
        <title>The Global Catalogue of Microorganisms (GCM) 10K type strain sequencing project: providing services to taxonomists for standard genome sequencing and annotation.</title>
        <authorList>
            <consortium name="The Broad Institute Genomics Platform"/>
            <consortium name="The Broad Institute Genome Sequencing Center for Infectious Disease"/>
            <person name="Wu L."/>
            <person name="Ma J."/>
        </authorList>
    </citation>
    <scope>NUCLEOTIDE SEQUENCE [LARGE SCALE GENOMIC DNA]</scope>
    <source>
        <strain evidence="3">CGMCC 4.7382</strain>
    </source>
</reference>
<protein>
    <submittedName>
        <fullName evidence="2">SMI1/KNR4 family protein</fullName>
    </submittedName>
</protein>
<name>A0ABW2KG27_9ACTN</name>
<evidence type="ECO:0000313" key="3">
    <source>
        <dbReference type="Proteomes" id="UP001596540"/>
    </source>
</evidence>
<evidence type="ECO:0000313" key="2">
    <source>
        <dbReference type="EMBL" id="MFC7328067.1"/>
    </source>
</evidence>
<dbReference type="InterPro" id="IPR037883">
    <property type="entry name" value="Knr4/Smi1-like_sf"/>
</dbReference>
<accession>A0ABW2KG27</accession>
<sequence>MNEEFPEIDQIIDRIIEAGLAKRELIEPCSDDEVAQLQQLQPSVTLPSDYIYFMKKAGKIPIRYFNVALSIRPALFAVDTAEEMIDSDNNFDLSDKLFIGLYKFDAVYYFKKGESGVYCFDEVEELKEADTFTEFLKEQTDISIRDHIGAIEFANMFKNTKP</sequence>
<dbReference type="SMART" id="SM00860">
    <property type="entry name" value="SMI1_KNR4"/>
    <property type="match status" value="1"/>
</dbReference>